<proteinExistence type="predicted"/>
<dbReference type="SUPFAM" id="SSF55874">
    <property type="entry name" value="ATPase domain of HSP90 chaperone/DNA topoisomerase II/histidine kinase"/>
    <property type="match status" value="1"/>
</dbReference>
<dbReference type="Gene3D" id="3.30.565.10">
    <property type="entry name" value="Histidine kinase-like ATPase, C-terminal domain"/>
    <property type="match status" value="1"/>
</dbReference>
<dbReference type="GO" id="GO:0016301">
    <property type="term" value="F:kinase activity"/>
    <property type="evidence" value="ECO:0007669"/>
    <property type="project" value="UniProtKB-KW"/>
</dbReference>
<keyword evidence="1" id="KW-0812">Transmembrane</keyword>
<gene>
    <name evidence="3" type="ORF">OF897_12810</name>
</gene>
<evidence type="ECO:0000256" key="1">
    <source>
        <dbReference type="SAM" id="Phobius"/>
    </source>
</evidence>
<dbReference type="InterPro" id="IPR036890">
    <property type="entry name" value="HATPase_C_sf"/>
</dbReference>
<accession>A0ABT3XRN4</accession>
<dbReference type="InterPro" id="IPR050640">
    <property type="entry name" value="Bact_2-comp_sensor_kinase"/>
</dbReference>
<comment type="caution">
    <text evidence="3">The sequence shown here is derived from an EMBL/GenBank/DDBJ whole genome shotgun (WGS) entry which is preliminary data.</text>
</comment>
<protein>
    <submittedName>
        <fullName evidence="3">Histidine kinase</fullName>
    </submittedName>
</protein>
<keyword evidence="3" id="KW-0808">Transferase</keyword>
<feature type="transmembrane region" description="Helical" evidence="1">
    <location>
        <begin position="314"/>
        <end position="335"/>
    </location>
</feature>
<sequence>MKKLFFLILLFVQSILVFSQDRHNYLIALRETQIVISNNFIIPQKTSSYKNVQFIKAPWKDQILNVYGKQLSITVSNSLIRNIAFSEIVADSTKLKQYDFENLEFQILKNNKILYSWRNIESGFSINDKTTRLQKSENLKAYKILDQILNENDVVKISFRTKGEKPFLNCIIHKVKDDKVPLVCSSIHNPNGVSLETFVEEALSHKKQINYSFYEDWPSLYSAKYEEPIVKVDEKTKIAIFYRPKNYANTKDMLEYRLLENGEPTSETWKKANDFIILHDFKPGKKYVLQVKYRGEKKYITKEFFSEPKWFQNIWLKISFFIFVITLSGFIFLILRNKRMKRLQREQKAKLQFMSAQLNPHFLFNALNSIQGLINSGNIDKSNTYLTDFSKLMRAILDFSDKDVIPLSLEIKALKHYISIEQLRFSFCFDFFIDAEISEATTEVLPMLVQPILENSMRHGISILNENGKLSFKVLKNDKDLIFEILDNGKGFQTNQKFSGKGINITKDRIALFNSSSDKVKIDYLVESNNDGTKTLIIYKNLLNND</sequence>
<keyword evidence="4" id="KW-1185">Reference proteome</keyword>
<keyword evidence="3" id="KW-0418">Kinase</keyword>
<evidence type="ECO:0000313" key="4">
    <source>
        <dbReference type="Proteomes" id="UP001073122"/>
    </source>
</evidence>
<dbReference type="Proteomes" id="UP001073122">
    <property type="component" value="Unassembled WGS sequence"/>
</dbReference>
<dbReference type="PANTHER" id="PTHR34220">
    <property type="entry name" value="SENSOR HISTIDINE KINASE YPDA"/>
    <property type="match status" value="1"/>
</dbReference>
<name>A0ABT3XRN4_9FLAO</name>
<evidence type="ECO:0000259" key="2">
    <source>
        <dbReference type="Pfam" id="PF06580"/>
    </source>
</evidence>
<keyword evidence="1" id="KW-1133">Transmembrane helix</keyword>
<dbReference type="Pfam" id="PF06580">
    <property type="entry name" value="His_kinase"/>
    <property type="match status" value="1"/>
</dbReference>
<dbReference type="EMBL" id="JAOVZW010000015">
    <property type="protein sequence ID" value="MCX8524794.1"/>
    <property type="molecule type" value="Genomic_DNA"/>
</dbReference>
<keyword evidence="1" id="KW-0472">Membrane</keyword>
<evidence type="ECO:0000313" key="3">
    <source>
        <dbReference type="EMBL" id="MCX8524794.1"/>
    </source>
</evidence>
<organism evidence="3 4">
    <name type="scientific">Chryseobacterium formosus</name>
    <dbReference type="NCBI Taxonomy" id="1537363"/>
    <lineage>
        <taxon>Bacteria</taxon>
        <taxon>Pseudomonadati</taxon>
        <taxon>Bacteroidota</taxon>
        <taxon>Flavobacteriia</taxon>
        <taxon>Flavobacteriales</taxon>
        <taxon>Weeksellaceae</taxon>
        <taxon>Chryseobacterium group</taxon>
        <taxon>Chryseobacterium</taxon>
    </lineage>
</organism>
<dbReference type="InterPro" id="IPR010559">
    <property type="entry name" value="Sig_transdc_His_kin_internal"/>
</dbReference>
<reference evidence="3" key="1">
    <citation type="submission" date="2022-10" db="EMBL/GenBank/DDBJ databases">
        <title>Chryseobacterium sp. nov., a novel bacterial species.</title>
        <authorList>
            <person name="Cao Y."/>
        </authorList>
    </citation>
    <scope>NUCLEOTIDE SEQUENCE</scope>
    <source>
        <strain evidence="3">CCTCC AB2015118</strain>
    </source>
</reference>
<feature type="domain" description="Signal transduction histidine kinase internal region" evidence="2">
    <location>
        <begin position="349"/>
        <end position="426"/>
    </location>
</feature>
<dbReference type="RefSeq" id="WP_267266082.1">
    <property type="nucleotide sequence ID" value="NZ_JAOVZW010000015.1"/>
</dbReference>
<dbReference type="PANTHER" id="PTHR34220:SF7">
    <property type="entry name" value="SENSOR HISTIDINE KINASE YPDA"/>
    <property type="match status" value="1"/>
</dbReference>